<evidence type="ECO:0000256" key="5">
    <source>
        <dbReference type="ARBA" id="ARBA00022490"/>
    </source>
</evidence>
<organism evidence="10 11">
    <name type="scientific">Coprothermobacter proteolyticus (strain ATCC 35245 / DSM 5265 / OCM 4 / BT)</name>
    <dbReference type="NCBI Taxonomy" id="309798"/>
    <lineage>
        <taxon>Bacteria</taxon>
        <taxon>Pseudomonadati</taxon>
        <taxon>Coprothermobacterota</taxon>
        <taxon>Coprothermobacteria</taxon>
        <taxon>Coprothermobacterales</taxon>
        <taxon>Coprothermobacteraceae</taxon>
        <taxon>Coprothermobacter</taxon>
    </lineage>
</organism>
<evidence type="ECO:0000313" key="11">
    <source>
        <dbReference type="Proteomes" id="UP000001732"/>
    </source>
</evidence>
<comment type="subcellular location">
    <subcellularLocation>
        <location evidence="1 8">Cytoplasm</location>
    </subcellularLocation>
</comment>
<evidence type="ECO:0000256" key="2">
    <source>
        <dbReference type="ARBA" id="ARBA00008107"/>
    </source>
</evidence>
<reference evidence="11" key="1">
    <citation type="submission" date="2008-08" db="EMBL/GenBank/DDBJ databases">
        <title>The complete genome sequence of Coprothermobacter proteolyticus strain ATCC 5245 / DSM 5265 / BT.</title>
        <authorList>
            <person name="Dodson R.J."/>
            <person name="Durkin A.S."/>
            <person name="Wu M."/>
            <person name="Eisen J."/>
            <person name="Sutton G."/>
        </authorList>
    </citation>
    <scope>NUCLEOTIDE SEQUENCE [LARGE SCALE GENOMIC DNA]</scope>
    <source>
        <strain evidence="11">ATCC 35245 / DSM 5265 / OCM 4 / BT</strain>
    </source>
</reference>
<dbReference type="InterPro" id="IPR026022">
    <property type="entry name" value="PhoU_dom"/>
</dbReference>
<dbReference type="GO" id="GO:0005737">
    <property type="term" value="C:cytoplasm"/>
    <property type="evidence" value="ECO:0007669"/>
    <property type="project" value="UniProtKB-SubCell"/>
</dbReference>
<dbReference type="STRING" id="309798.COPRO5265_1155"/>
<dbReference type="Gene3D" id="1.20.58.220">
    <property type="entry name" value="Phosphate transport system protein phou homolog 2, domain 2"/>
    <property type="match status" value="2"/>
</dbReference>
<evidence type="ECO:0000313" key="10">
    <source>
        <dbReference type="EMBL" id="ACI17915.1"/>
    </source>
</evidence>
<dbReference type="OrthoDB" id="9814256at2"/>
<dbReference type="GO" id="GO:0030643">
    <property type="term" value="P:intracellular phosphate ion homeostasis"/>
    <property type="evidence" value="ECO:0007669"/>
    <property type="project" value="InterPro"/>
</dbReference>
<keyword evidence="5 8" id="KW-0963">Cytoplasm</keyword>
<dbReference type="PANTHER" id="PTHR42930:SF3">
    <property type="entry name" value="PHOSPHATE-SPECIFIC TRANSPORT SYSTEM ACCESSORY PROTEIN PHOU"/>
    <property type="match status" value="1"/>
</dbReference>
<comment type="subunit">
    <text evidence="3 8">Homodimer.</text>
</comment>
<dbReference type="GO" id="GO:0045936">
    <property type="term" value="P:negative regulation of phosphate metabolic process"/>
    <property type="evidence" value="ECO:0007669"/>
    <property type="project" value="InterPro"/>
</dbReference>
<gene>
    <name evidence="10" type="primary">phoU</name>
    <name evidence="10" type="ordered locus">COPRO5265_1155</name>
</gene>
<dbReference type="Pfam" id="PF01895">
    <property type="entry name" value="PhoU"/>
    <property type="match status" value="2"/>
</dbReference>
<proteinExistence type="inferred from homology"/>
<keyword evidence="4 8" id="KW-0813">Transport</keyword>
<dbReference type="eggNOG" id="COG0704">
    <property type="taxonomic scope" value="Bacteria"/>
</dbReference>
<dbReference type="KEGG" id="cpo:COPRO5265_1155"/>
<dbReference type="GO" id="GO:0006817">
    <property type="term" value="P:phosphate ion transport"/>
    <property type="evidence" value="ECO:0007669"/>
    <property type="project" value="UniProtKB-KW"/>
</dbReference>
<dbReference type="InterPro" id="IPR028366">
    <property type="entry name" value="PhoU"/>
</dbReference>
<dbReference type="EMBL" id="CP001145">
    <property type="protein sequence ID" value="ACI17915.1"/>
    <property type="molecule type" value="Genomic_DNA"/>
</dbReference>
<keyword evidence="6 8" id="KW-0592">Phosphate transport</keyword>
<dbReference type="InterPro" id="IPR038078">
    <property type="entry name" value="PhoU-like_sf"/>
</dbReference>
<protein>
    <recommendedName>
        <fullName evidence="8">Phosphate-specific transport system accessory protein PhoU</fullName>
    </recommendedName>
</protein>
<dbReference type="RefSeq" id="WP_012544566.1">
    <property type="nucleotide sequence ID" value="NC_011295.1"/>
</dbReference>
<name>B5Y9L6_COPPD</name>
<dbReference type="FunFam" id="1.20.58.220:FF:000004">
    <property type="entry name" value="Phosphate-specific transport system accessory protein PhoU"/>
    <property type="match status" value="1"/>
</dbReference>
<feature type="domain" description="PhoU" evidence="9">
    <location>
        <begin position="13"/>
        <end position="101"/>
    </location>
</feature>
<evidence type="ECO:0000256" key="8">
    <source>
        <dbReference type="PIRNR" id="PIRNR003107"/>
    </source>
</evidence>
<sequence length="222" mass="25570">MLNERVSEINSLLSEMGGLVEDAIVKAIRTMVEKDPTDADQIIEDLEPRINELEKRIDEECLITLARYQPVAHDLRRVVAVLKIDKDLERMGDHCENIARRAKEIIKEPLLKPLIDLPRMAETAQEITKEALDSFFKEDTHLARQAIEKDVLVDQLQEQIIRELMSYILADPRNINKALDLIFTSKDLERISDLATNIAEETFFLVEGSDIRHMGPKDQRKE</sequence>
<keyword evidence="11" id="KW-1185">Reference proteome</keyword>
<evidence type="ECO:0000256" key="7">
    <source>
        <dbReference type="ARBA" id="ARBA00056181"/>
    </source>
</evidence>
<reference evidence="10 11" key="2">
    <citation type="journal article" date="2014" name="Genome Announc.">
        <title>Complete Genome Sequence of Coprothermobacter proteolyticus DSM 5265.</title>
        <authorList>
            <person name="Alexiev A."/>
            <person name="Coil D.A."/>
            <person name="Badger J.H."/>
            <person name="Enticknap J."/>
            <person name="Ward N."/>
            <person name="Robb F.T."/>
            <person name="Eisen J.A."/>
        </authorList>
    </citation>
    <scope>NUCLEOTIDE SEQUENCE [LARGE SCALE GENOMIC DNA]</scope>
    <source>
        <strain evidence="11">ATCC 35245 / DSM 5265 / OCM 4 / BT</strain>
    </source>
</reference>
<comment type="function">
    <text evidence="7 8">Plays a role in the regulation of phosphate uptake.</text>
</comment>
<dbReference type="Proteomes" id="UP000001732">
    <property type="component" value="Chromosome"/>
</dbReference>
<evidence type="ECO:0000256" key="4">
    <source>
        <dbReference type="ARBA" id="ARBA00022448"/>
    </source>
</evidence>
<dbReference type="AlphaFoldDB" id="B5Y9L6"/>
<dbReference type="NCBIfam" id="TIGR02135">
    <property type="entry name" value="phoU_full"/>
    <property type="match status" value="1"/>
</dbReference>
<feature type="domain" description="PhoU" evidence="9">
    <location>
        <begin position="117"/>
        <end position="201"/>
    </location>
</feature>
<accession>B5Y9L6</accession>
<dbReference type="SUPFAM" id="SSF109755">
    <property type="entry name" value="PhoU-like"/>
    <property type="match status" value="1"/>
</dbReference>
<dbReference type="PIRSF" id="PIRSF003107">
    <property type="entry name" value="PhoU"/>
    <property type="match status" value="1"/>
</dbReference>
<evidence type="ECO:0000256" key="3">
    <source>
        <dbReference type="ARBA" id="ARBA00011738"/>
    </source>
</evidence>
<evidence type="ECO:0000256" key="1">
    <source>
        <dbReference type="ARBA" id="ARBA00004496"/>
    </source>
</evidence>
<dbReference type="HOGENOM" id="CLU_078518_3_0_9"/>
<comment type="similarity">
    <text evidence="2 8">Belongs to the PhoU family.</text>
</comment>
<dbReference type="PANTHER" id="PTHR42930">
    <property type="entry name" value="PHOSPHATE-SPECIFIC TRANSPORT SYSTEM ACCESSORY PROTEIN PHOU"/>
    <property type="match status" value="1"/>
</dbReference>
<evidence type="ECO:0000259" key="9">
    <source>
        <dbReference type="Pfam" id="PF01895"/>
    </source>
</evidence>
<evidence type="ECO:0000256" key="6">
    <source>
        <dbReference type="ARBA" id="ARBA00022592"/>
    </source>
</evidence>